<dbReference type="Pfam" id="PF24827">
    <property type="entry name" value="AstE_AspA_cat"/>
    <property type="match status" value="1"/>
</dbReference>
<dbReference type="SUPFAM" id="SSF53187">
    <property type="entry name" value="Zn-dependent exopeptidases"/>
    <property type="match status" value="1"/>
</dbReference>
<dbReference type="InterPro" id="IPR053138">
    <property type="entry name" value="N-alpha-Ac-DABA_deacetylase"/>
</dbReference>
<sequence>MVETVVSVGLAVQEHLKIRKQVIRPLTPSGAEKRFCVVTGIHGDELEGQYVCYELIRRIRERMEDLKGVVELYPALNPLGLDSITRGVPGFDLDMNHTFPGEAQTSMPEHVAHKIVMDLAGADLCLDLHASNIFLREIPQVRMSAETADHLLPYARKLNVDFVWVYEAATVLESTLAHSLNAMGVPTLVVEMGVGMRITEHYVFQLVDGIFALMKEMGIWEGETVKPKEPIVSRDGEVGFVNAGRPGIFVPCVQHWINVEKGELIGRILNPLEGTVEEEVFSPLKGLLFTLREYPVVSPGSLLARVLGGDYR</sequence>
<dbReference type="GO" id="GO:0016788">
    <property type="term" value="F:hydrolase activity, acting on ester bonds"/>
    <property type="evidence" value="ECO:0007669"/>
    <property type="project" value="InterPro"/>
</dbReference>
<dbReference type="Gene3D" id="3.40.630.10">
    <property type="entry name" value="Zn peptidases"/>
    <property type="match status" value="1"/>
</dbReference>
<dbReference type="AlphaFoldDB" id="A0A1I0CAP2"/>
<keyword evidence="2" id="KW-0479">Metal-binding</keyword>
<evidence type="ECO:0000313" key="7">
    <source>
        <dbReference type="Proteomes" id="UP000198508"/>
    </source>
</evidence>
<dbReference type="CDD" id="cd06253">
    <property type="entry name" value="M14_ASTE_ASPA-like"/>
    <property type="match status" value="1"/>
</dbReference>
<evidence type="ECO:0000256" key="3">
    <source>
        <dbReference type="ARBA" id="ARBA00022801"/>
    </source>
</evidence>
<dbReference type="STRING" id="460384.SAMN05216313_102386"/>
<protein>
    <recommendedName>
        <fullName evidence="5">Succinylglutamate desuccinylase/Aspartoacylase catalytic domain-containing protein</fullName>
    </recommendedName>
</protein>
<keyword evidence="4" id="KW-0862">Zinc</keyword>
<reference evidence="7" key="1">
    <citation type="submission" date="2016-10" db="EMBL/GenBank/DDBJ databases">
        <authorList>
            <person name="Varghese N."/>
            <person name="Submissions S."/>
        </authorList>
    </citation>
    <scope>NUCLEOTIDE SEQUENCE [LARGE SCALE GENOMIC DNA]</scope>
    <source>
        <strain evidence="7">NLAE-zl-G277</strain>
    </source>
</reference>
<gene>
    <name evidence="6" type="ORF">SAMN05216313_102386</name>
</gene>
<dbReference type="PANTHER" id="PTHR37326:SF1">
    <property type="entry name" value="BLL3975 PROTEIN"/>
    <property type="match status" value="1"/>
</dbReference>
<feature type="domain" description="Succinylglutamate desuccinylase/Aspartoacylase catalytic" evidence="5">
    <location>
        <begin position="33"/>
        <end position="215"/>
    </location>
</feature>
<accession>A0A1I0CAP2</accession>
<dbReference type="Proteomes" id="UP000198508">
    <property type="component" value="Unassembled WGS sequence"/>
</dbReference>
<evidence type="ECO:0000313" key="6">
    <source>
        <dbReference type="EMBL" id="SET16460.1"/>
    </source>
</evidence>
<keyword evidence="7" id="KW-1185">Reference proteome</keyword>
<evidence type="ECO:0000256" key="4">
    <source>
        <dbReference type="ARBA" id="ARBA00022833"/>
    </source>
</evidence>
<dbReference type="EMBL" id="FOIM01000002">
    <property type="protein sequence ID" value="SET16460.1"/>
    <property type="molecule type" value="Genomic_DNA"/>
</dbReference>
<evidence type="ECO:0000256" key="1">
    <source>
        <dbReference type="ARBA" id="ARBA00001947"/>
    </source>
</evidence>
<dbReference type="InterPro" id="IPR055438">
    <property type="entry name" value="AstE_AspA_cat"/>
</dbReference>
<organism evidence="6 7">
    <name type="scientific">Enterocloster lavalensis</name>
    <dbReference type="NCBI Taxonomy" id="460384"/>
    <lineage>
        <taxon>Bacteria</taxon>
        <taxon>Bacillati</taxon>
        <taxon>Bacillota</taxon>
        <taxon>Clostridia</taxon>
        <taxon>Lachnospirales</taxon>
        <taxon>Lachnospiraceae</taxon>
        <taxon>Enterocloster</taxon>
    </lineage>
</organism>
<proteinExistence type="predicted"/>
<keyword evidence="3" id="KW-0378">Hydrolase</keyword>
<evidence type="ECO:0000256" key="2">
    <source>
        <dbReference type="ARBA" id="ARBA00022723"/>
    </source>
</evidence>
<name>A0A1I0CAP2_9FIRM</name>
<evidence type="ECO:0000259" key="5">
    <source>
        <dbReference type="Pfam" id="PF24827"/>
    </source>
</evidence>
<dbReference type="RefSeq" id="WP_092360961.1">
    <property type="nucleotide sequence ID" value="NZ_DAINWJ010000013.1"/>
</dbReference>
<dbReference type="GO" id="GO:0046872">
    <property type="term" value="F:metal ion binding"/>
    <property type="evidence" value="ECO:0007669"/>
    <property type="project" value="UniProtKB-KW"/>
</dbReference>
<comment type="cofactor">
    <cofactor evidence="1">
        <name>Zn(2+)</name>
        <dbReference type="ChEBI" id="CHEBI:29105"/>
    </cofactor>
</comment>
<dbReference type="PANTHER" id="PTHR37326">
    <property type="entry name" value="BLL3975 PROTEIN"/>
    <property type="match status" value="1"/>
</dbReference>